<dbReference type="GO" id="GO:0016746">
    <property type="term" value="F:acyltransferase activity"/>
    <property type="evidence" value="ECO:0007669"/>
    <property type="project" value="UniProtKB-KW"/>
</dbReference>
<accession>A0A6I2RUE5</accession>
<name>A0A6I2RUE5_FLAPL</name>
<dbReference type="Pfam" id="PF03417">
    <property type="entry name" value="AAT"/>
    <property type="match status" value="1"/>
</dbReference>
<dbReference type="InterPro" id="IPR047794">
    <property type="entry name" value="C45_proenzyme-like"/>
</dbReference>
<dbReference type="Proteomes" id="UP001211173">
    <property type="component" value="Unassembled WGS sequence"/>
</dbReference>
<evidence type="ECO:0000259" key="1">
    <source>
        <dbReference type="Pfam" id="PF03417"/>
    </source>
</evidence>
<feature type="domain" description="Peptidase C45 hydrolase" evidence="1">
    <location>
        <begin position="116"/>
        <end position="350"/>
    </location>
</feature>
<proteinExistence type="predicted"/>
<protein>
    <submittedName>
        <fullName evidence="2">C45 family autoproteolytic acyltransferase/hydrolase</fullName>
    </submittedName>
</protein>
<keyword evidence="2" id="KW-0012">Acyltransferase</keyword>
<dbReference type="NCBIfam" id="NF040521">
    <property type="entry name" value="C45_proenzyme"/>
    <property type="match status" value="1"/>
</dbReference>
<evidence type="ECO:0000313" key="2">
    <source>
        <dbReference type="EMBL" id="MDB7935215.1"/>
    </source>
</evidence>
<dbReference type="EMBL" id="WKPO01000041">
    <property type="protein sequence ID" value="MSB50744.1"/>
    <property type="molecule type" value="Genomic_DNA"/>
</dbReference>
<dbReference type="RefSeq" id="WP_154250882.1">
    <property type="nucleotide sequence ID" value="NZ_CP084007.1"/>
</dbReference>
<keyword evidence="2" id="KW-0808">Transferase</keyword>
<comment type="caution">
    <text evidence="3">The sequence shown here is derived from an EMBL/GenBank/DDBJ whole genome shotgun (WGS) entry which is preliminary data.</text>
</comment>
<evidence type="ECO:0000313" key="4">
    <source>
        <dbReference type="Proteomes" id="UP000429811"/>
    </source>
</evidence>
<sequence length="362" mass="40075">MDTFQLITIKSSDPFIRGLQYGQQAEALIHLGIEGYQRHFSKTLDLTWKDITEKSRLYLDLLEREFPEELEEARGIAEGSSVPLEDILVLNCRYEILKYRPHECTTGAILPVVSADRCSTFLIQNWDYRPWVEHHAVVVSIDDEKGTHIVGVTEAGQLVRNGMNSWGAGLCANNLTSVFDTGDVGAPVTFVRRKALNSRSFSQLCSIVRSSRRGVSCNFMLASSDGKAVDLEATPGGVFEVAPSRGLVTHANHMVAGAPYCTNQGTKFRDQVLRRVLEKMEGQIDLPAIQAALRNHETFPGAPDTYPEASCIEAVCSHVPHGSYDEDKVWKTISSSIYHLNAGKAYICKGCPCEGTYVPYEV</sequence>
<reference evidence="3 4" key="1">
    <citation type="journal article" date="2019" name="Nat. Med.">
        <title>A library of human gut bacterial isolates paired with longitudinal multiomics data enables mechanistic microbiome research.</title>
        <authorList>
            <person name="Poyet M."/>
            <person name="Groussin M."/>
            <person name="Gibbons S.M."/>
            <person name="Avila-Pacheco J."/>
            <person name="Jiang X."/>
            <person name="Kearney S.M."/>
            <person name="Perrotta A.R."/>
            <person name="Berdy B."/>
            <person name="Zhao S."/>
            <person name="Lieberman T.D."/>
            <person name="Swanson P.K."/>
            <person name="Smith M."/>
            <person name="Roesemann S."/>
            <person name="Alexander J.E."/>
            <person name="Rich S.A."/>
            <person name="Livny J."/>
            <person name="Vlamakis H."/>
            <person name="Clish C."/>
            <person name="Bullock K."/>
            <person name="Deik A."/>
            <person name="Scott J."/>
            <person name="Pierce K.A."/>
            <person name="Xavier R.J."/>
            <person name="Alm E.J."/>
        </authorList>
    </citation>
    <scope>NUCLEOTIDE SEQUENCE [LARGE SCALE GENOMIC DNA]</scope>
    <source>
        <strain evidence="3 4">BIOML-A5</strain>
    </source>
</reference>
<organism evidence="3 4">
    <name type="scientific">Flavonifractor plautii</name>
    <name type="common">Fusobacterium plautii</name>
    <dbReference type="NCBI Taxonomy" id="292800"/>
    <lineage>
        <taxon>Bacteria</taxon>
        <taxon>Bacillati</taxon>
        <taxon>Bacillota</taxon>
        <taxon>Clostridia</taxon>
        <taxon>Eubacteriales</taxon>
        <taxon>Oscillospiraceae</taxon>
        <taxon>Flavonifractor</taxon>
    </lineage>
</organism>
<dbReference type="AlphaFoldDB" id="A0A6I2RUE5"/>
<dbReference type="Gene3D" id="1.10.10.2120">
    <property type="match status" value="1"/>
</dbReference>
<dbReference type="Proteomes" id="UP000429811">
    <property type="component" value="Unassembled WGS sequence"/>
</dbReference>
<dbReference type="EMBL" id="JAQLWV010000039">
    <property type="protein sequence ID" value="MDB7935215.1"/>
    <property type="molecule type" value="Genomic_DNA"/>
</dbReference>
<dbReference type="InterPro" id="IPR047801">
    <property type="entry name" value="Peptidase_C45"/>
</dbReference>
<evidence type="ECO:0000313" key="3">
    <source>
        <dbReference type="EMBL" id="MSB50744.1"/>
    </source>
</evidence>
<dbReference type="PANTHER" id="PTHR34180">
    <property type="entry name" value="PEPTIDASE C45"/>
    <property type="match status" value="1"/>
</dbReference>
<reference evidence="2" key="2">
    <citation type="submission" date="2023-01" db="EMBL/GenBank/DDBJ databases">
        <title>Human gut microbiome strain richness.</title>
        <authorList>
            <person name="Chen-Liaw A."/>
        </authorList>
    </citation>
    <scope>NUCLEOTIDE SEQUENCE</scope>
    <source>
        <strain evidence="2">1001287st1_F4_1001285I_161205</strain>
    </source>
</reference>
<dbReference type="InterPro" id="IPR005079">
    <property type="entry name" value="Peptidase_C45_hydrolase"/>
</dbReference>
<gene>
    <name evidence="3" type="ORF">GKE90_18960</name>
    <name evidence="2" type="ORF">PNE06_19200</name>
</gene>
<dbReference type="Gene3D" id="3.60.60.10">
    <property type="entry name" value="Penicillin V Acylase, Chain A"/>
    <property type="match status" value="1"/>
</dbReference>
<dbReference type="PANTHER" id="PTHR34180:SF1">
    <property type="entry name" value="BETA-ALANYL-DOPAMINE_CARCININE HYDROLASE"/>
    <property type="match status" value="1"/>
</dbReference>